<comment type="similarity">
    <text evidence="3">Belongs to the ABC transporter superfamily. Outer membrane lipopolysaccharide export (TC 1.B.42) family.</text>
</comment>
<organism evidence="16 17">
    <name type="scientific">Mesosutterella porci</name>
    <dbReference type="NCBI Taxonomy" id="2915351"/>
    <lineage>
        <taxon>Bacteria</taxon>
        <taxon>Pseudomonadati</taxon>
        <taxon>Pseudomonadota</taxon>
        <taxon>Betaproteobacteria</taxon>
        <taxon>Burkholderiales</taxon>
        <taxon>Sutterellaceae</taxon>
        <taxon>Mesosutterella</taxon>
    </lineage>
</organism>
<dbReference type="InterPro" id="IPR003439">
    <property type="entry name" value="ABC_transporter-like_ATP-bd"/>
</dbReference>
<evidence type="ECO:0000256" key="11">
    <source>
        <dbReference type="ARBA" id="ARBA00022967"/>
    </source>
</evidence>
<dbReference type="InterPro" id="IPR003593">
    <property type="entry name" value="AAA+_ATPase"/>
</dbReference>
<comment type="function">
    <text evidence="13">Part of the ABC transporter complex LptBFG involved in the translocation of lipopolysaccharide (LPS) from the inner membrane to the outer membrane. Probably responsible for energy coupling to the transport system.</text>
</comment>
<evidence type="ECO:0000256" key="13">
    <source>
        <dbReference type="ARBA" id="ARBA00024818"/>
    </source>
</evidence>
<dbReference type="PANTHER" id="PTHR45772:SF10">
    <property type="entry name" value="LIPOPOLYSACCHARIDE EXPORT SYSTEM ATP-BINDING PROTEIN LPTB"/>
    <property type="match status" value="1"/>
</dbReference>
<accession>A0ABS9MNN8</accession>
<keyword evidence="11" id="KW-1278">Translocase</keyword>
<keyword evidence="6" id="KW-1003">Cell membrane</keyword>
<evidence type="ECO:0000256" key="5">
    <source>
        <dbReference type="ARBA" id="ARBA00022448"/>
    </source>
</evidence>
<evidence type="ECO:0000256" key="2">
    <source>
        <dbReference type="ARBA" id="ARBA00004515"/>
    </source>
</evidence>
<comment type="subcellular location">
    <subcellularLocation>
        <location evidence="2">Cell inner membrane</location>
        <topology evidence="2">Peripheral membrane protein</topology>
        <orientation evidence="2">Cytoplasmic side</orientation>
    </subcellularLocation>
    <subcellularLocation>
        <location evidence="1">Cytoplasm</location>
    </subcellularLocation>
</comment>
<evidence type="ECO:0000256" key="3">
    <source>
        <dbReference type="ARBA" id="ARBA00010865"/>
    </source>
</evidence>
<evidence type="ECO:0000256" key="8">
    <source>
        <dbReference type="ARBA" id="ARBA00022519"/>
    </source>
</evidence>
<comment type="caution">
    <text evidence="16">The sequence shown here is derived from an EMBL/GenBank/DDBJ whole genome shotgun (WGS) entry which is preliminary data.</text>
</comment>
<keyword evidence="10 16" id="KW-0067">ATP-binding</keyword>
<evidence type="ECO:0000256" key="9">
    <source>
        <dbReference type="ARBA" id="ARBA00022741"/>
    </source>
</evidence>
<feature type="domain" description="ABC transporter" evidence="15">
    <location>
        <begin position="15"/>
        <end position="253"/>
    </location>
</feature>
<dbReference type="Gene3D" id="3.40.50.300">
    <property type="entry name" value="P-loop containing nucleotide triphosphate hydrolases"/>
    <property type="match status" value="1"/>
</dbReference>
<keyword evidence="5" id="KW-0813">Transport</keyword>
<evidence type="ECO:0000259" key="15">
    <source>
        <dbReference type="PROSITE" id="PS50893"/>
    </source>
</evidence>
<evidence type="ECO:0000256" key="14">
    <source>
        <dbReference type="ARBA" id="ARBA00026081"/>
    </source>
</evidence>
<keyword evidence="8" id="KW-0997">Cell inner membrane</keyword>
<dbReference type="EMBL" id="JAKNCT010000002">
    <property type="protein sequence ID" value="MCG5030236.1"/>
    <property type="molecule type" value="Genomic_DNA"/>
</dbReference>
<evidence type="ECO:0000313" key="17">
    <source>
        <dbReference type="Proteomes" id="UP001297600"/>
    </source>
</evidence>
<evidence type="ECO:0000256" key="1">
    <source>
        <dbReference type="ARBA" id="ARBA00004496"/>
    </source>
</evidence>
<dbReference type="Proteomes" id="UP001297600">
    <property type="component" value="Unassembled WGS sequence"/>
</dbReference>
<dbReference type="GO" id="GO:0005524">
    <property type="term" value="F:ATP binding"/>
    <property type="evidence" value="ECO:0007669"/>
    <property type="project" value="UniProtKB-KW"/>
</dbReference>
<dbReference type="CDD" id="cd03218">
    <property type="entry name" value="ABC_YhbG"/>
    <property type="match status" value="1"/>
</dbReference>
<sequence>MTDSLNSLVKGSHTLDTRALRKRYGSRIVVKDVSLQVKSGEVVGLLGPNGAGKTTSFYMIVGLVPVDGGSIYLDGENITHLPIYRRSRMGLSYLPQEASVFRSLTVEDNIRAILELQKDEQGAPLTKSQIDARLEELLDELSIQGVRTNLGISLSGGERRRTEIARALAARPKFILLDEPFAGVDPIAVNEIRKIIRILKDRNIGVLITDHNVRETFKTCDHAYIIADGHVLAAGSPEQLSSNPEVRRTYLGEDFDYPRSAVDR</sequence>
<reference evidence="16 17" key="1">
    <citation type="submission" date="2022-02" db="EMBL/GenBank/DDBJ databases">
        <title>Mesosutterella porci, a novel member of the family Sutterellaceae from pig feces.</title>
        <authorList>
            <person name="Wylensek D."/>
            <person name="Clavel T."/>
        </authorList>
    </citation>
    <scope>NUCLEOTIDE SEQUENCE [LARGE SCALE GENOMIC DNA]</scope>
    <source>
        <strain evidence="17">oilRF-744-wt-GAM-9</strain>
    </source>
</reference>
<name>A0ABS9MNN8_9BURK</name>
<evidence type="ECO:0000313" key="16">
    <source>
        <dbReference type="EMBL" id="MCG5030236.1"/>
    </source>
</evidence>
<dbReference type="InterPro" id="IPR032823">
    <property type="entry name" value="BCA_ABC_TP_C"/>
</dbReference>
<dbReference type="RefSeq" id="WP_237977891.1">
    <property type="nucleotide sequence ID" value="NZ_JAKNCT010000002.1"/>
</dbReference>
<evidence type="ECO:0000256" key="6">
    <source>
        <dbReference type="ARBA" id="ARBA00022475"/>
    </source>
</evidence>
<keyword evidence="7" id="KW-0963">Cytoplasm</keyword>
<dbReference type="Pfam" id="PF00005">
    <property type="entry name" value="ABC_tran"/>
    <property type="match status" value="1"/>
</dbReference>
<comment type="subunit">
    <text evidence="14">Component of the lipopolysaccharide transport and assembly complex. The LptBFG transporter is composed of two ATP-binding proteins (LptB) and two transmembrane proteins (LptF and LptG).</text>
</comment>
<dbReference type="InterPro" id="IPR030921">
    <property type="entry name" value="LPS_export_LptB"/>
</dbReference>
<dbReference type="SUPFAM" id="SSF52540">
    <property type="entry name" value="P-loop containing nucleoside triphosphate hydrolases"/>
    <property type="match status" value="1"/>
</dbReference>
<dbReference type="SMART" id="SM00382">
    <property type="entry name" value="AAA"/>
    <property type="match status" value="1"/>
</dbReference>
<keyword evidence="17" id="KW-1185">Reference proteome</keyword>
<evidence type="ECO:0000256" key="10">
    <source>
        <dbReference type="ARBA" id="ARBA00022840"/>
    </source>
</evidence>
<keyword evidence="12" id="KW-0472">Membrane</keyword>
<dbReference type="PANTHER" id="PTHR45772">
    <property type="entry name" value="CONSERVED COMPONENT OF ABC TRANSPORTER FOR NATURAL AMINO ACIDS-RELATED"/>
    <property type="match status" value="1"/>
</dbReference>
<dbReference type="InterPro" id="IPR027417">
    <property type="entry name" value="P-loop_NTPase"/>
</dbReference>
<proteinExistence type="inferred from homology"/>
<gene>
    <name evidence="16" type="primary">lptB</name>
    <name evidence="16" type="ORF">MAF45_02035</name>
</gene>
<dbReference type="InterPro" id="IPR051120">
    <property type="entry name" value="ABC_AA/LPS_Transport"/>
</dbReference>
<evidence type="ECO:0000256" key="12">
    <source>
        <dbReference type="ARBA" id="ARBA00023136"/>
    </source>
</evidence>
<keyword evidence="9" id="KW-0547">Nucleotide-binding</keyword>
<dbReference type="PROSITE" id="PS50893">
    <property type="entry name" value="ABC_TRANSPORTER_2"/>
    <property type="match status" value="1"/>
</dbReference>
<protein>
    <recommendedName>
        <fullName evidence="4">Lipopolysaccharide export system ATP-binding protein LptB</fullName>
    </recommendedName>
</protein>
<dbReference type="NCBIfam" id="TIGR04406">
    <property type="entry name" value="LPS_export_lptB"/>
    <property type="match status" value="1"/>
</dbReference>
<evidence type="ECO:0000256" key="4">
    <source>
        <dbReference type="ARBA" id="ARBA00017803"/>
    </source>
</evidence>
<evidence type="ECO:0000256" key="7">
    <source>
        <dbReference type="ARBA" id="ARBA00022490"/>
    </source>
</evidence>
<dbReference type="Pfam" id="PF12399">
    <property type="entry name" value="BCA_ABC_TP_C"/>
    <property type="match status" value="1"/>
</dbReference>